<comment type="subcellular location">
    <subcellularLocation>
        <location evidence="1">Cell membrane</location>
    </subcellularLocation>
</comment>
<evidence type="ECO:0000313" key="11">
    <source>
        <dbReference type="EMBL" id="KAK2887748.1"/>
    </source>
</evidence>
<evidence type="ECO:0000256" key="5">
    <source>
        <dbReference type="ARBA" id="ARBA00023136"/>
    </source>
</evidence>
<keyword evidence="6" id="KW-1015">Disulfide bond</keyword>
<sequence>MKKLIFFCVLWFGNMHIISNVQGSSDLLTVQMGGSISLNCSMRKRYEVAWYLLRSERFNLLISAQTDITGRQFLTTYNQNQTRLHITADTWITRSTLVISGVTESDLGLYFCGTKSDTPEMNFDKPIRLEIEGRHAEDRCTELPVEDADNTDGVTLTERVLMFGGVGFAVVVFFVATVIAGGIIHYRGWQKGWDAAKRSSYHHKSAKARFHR</sequence>
<evidence type="ECO:0000256" key="3">
    <source>
        <dbReference type="ARBA" id="ARBA00022729"/>
    </source>
</evidence>
<keyword evidence="7" id="KW-0325">Glycoprotein</keyword>
<name>A0AA88THV5_9TELE</name>
<feature type="domain" description="Immunoglobulin" evidence="10">
    <location>
        <begin position="25"/>
        <end position="132"/>
    </location>
</feature>
<evidence type="ECO:0000259" key="10">
    <source>
        <dbReference type="SMART" id="SM00409"/>
    </source>
</evidence>
<keyword evidence="8" id="KW-1133">Transmembrane helix</keyword>
<dbReference type="InterPro" id="IPR013783">
    <property type="entry name" value="Ig-like_fold"/>
</dbReference>
<dbReference type="GO" id="GO:0009617">
    <property type="term" value="P:response to bacterium"/>
    <property type="evidence" value="ECO:0007669"/>
    <property type="project" value="TreeGrafter"/>
</dbReference>
<dbReference type="Gene3D" id="2.60.40.10">
    <property type="entry name" value="Immunoglobulins"/>
    <property type="match status" value="1"/>
</dbReference>
<proteinExistence type="predicted"/>
<accession>A0AA88THV5</accession>
<reference evidence="11" key="1">
    <citation type="submission" date="2023-08" db="EMBL/GenBank/DDBJ databases">
        <title>Chromosome-level Genome Assembly of mud carp (Cirrhinus molitorella).</title>
        <authorList>
            <person name="Liu H."/>
        </authorList>
    </citation>
    <scope>NUCLEOTIDE SEQUENCE</scope>
    <source>
        <strain evidence="11">Prfri</strain>
        <tissue evidence="11">Muscle</tissue>
    </source>
</reference>
<evidence type="ECO:0000256" key="4">
    <source>
        <dbReference type="ARBA" id="ARBA00022859"/>
    </source>
</evidence>
<keyword evidence="8" id="KW-0812">Transmembrane</keyword>
<dbReference type="InterPro" id="IPR003599">
    <property type="entry name" value="Ig_sub"/>
</dbReference>
<dbReference type="SUPFAM" id="SSF48726">
    <property type="entry name" value="Immunoglobulin"/>
    <property type="match status" value="1"/>
</dbReference>
<dbReference type="EMBL" id="JAUYZG010000015">
    <property type="protein sequence ID" value="KAK2887748.1"/>
    <property type="molecule type" value="Genomic_DNA"/>
</dbReference>
<dbReference type="SMART" id="SM00409">
    <property type="entry name" value="IG"/>
    <property type="match status" value="1"/>
</dbReference>
<evidence type="ECO:0000256" key="8">
    <source>
        <dbReference type="SAM" id="Phobius"/>
    </source>
</evidence>
<evidence type="ECO:0000256" key="9">
    <source>
        <dbReference type="SAM" id="SignalP"/>
    </source>
</evidence>
<gene>
    <name evidence="11" type="ORF">Q8A67_015976</name>
</gene>
<evidence type="ECO:0000256" key="6">
    <source>
        <dbReference type="ARBA" id="ARBA00023157"/>
    </source>
</evidence>
<dbReference type="GO" id="GO:0005886">
    <property type="term" value="C:plasma membrane"/>
    <property type="evidence" value="ECO:0007669"/>
    <property type="project" value="UniProtKB-SubCell"/>
</dbReference>
<dbReference type="Proteomes" id="UP001187343">
    <property type="component" value="Unassembled WGS sequence"/>
</dbReference>
<keyword evidence="12" id="KW-1185">Reference proteome</keyword>
<dbReference type="InterPro" id="IPR036179">
    <property type="entry name" value="Ig-like_dom_sf"/>
</dbReference>
<organism evidence="11 12">
    <name type="scientific">Cirrhinus molitorella</name>
    <name type="common">mud carp</name>
    <dbReference type="NCBI Taxonomy" id="172907"/>
    <lineage>
        <taxon>Eukaryota</taxon>
        <taxon>Metazoa</taxon>
        <taxon>Chordata</taxon>
        <taxon>Craniata</taxon>
        <taxon>Vertebrata</taxon>
        <taxon>Euteleostomi</taxon>
        <taxon>Actinopterygii</taxon>
        <taxon>Neopterygii</taxon>
        <taxon>Teleostei</taxon>
        <taxon>Ostariophysi</taxon>
        <taxon>Cypriniformes</taxon>
        <taxon>Cyprinidae</taxon>
        <taxon>Labeoninae</taxon>
        <taxon>Labeonini</taxon>
        <taxon>Cirrhinus</taxon>
    </lineage>
</organism>
<keyword evidence="3 9" id="KW-0732">Signal</keyword>
<dbReference type="InterPro" id="IPR013106">
    <property type="entry name" value="Ig_V-set"/>
</dbReference>
<evidence type="ECO:0000256" key="2">
    <source>
        <dbReference type="ARBA" id="ARBA00022475"/>
    </source>
</evidence>
<protein>
    <recommendedName>
        <fullName evidence="10">Immunoglobulin domain-containing protein</fullName>
    </recommendedName>
</protein>
<comment type="caution">
    <text evidence="11">The sequence shown here is derived from an EMBL/GenBank/DDBJ whole genome shotgun (WGS) entry which is preliminary data.</text>
</comment>
<keyword evidence="5 8" id="KW-0472">Membrane</keyword>
<dbReference type="AlphaFoldDB" id="A0AA88THV5"/>
<evidence type="ECO:0000256" key="7">
    <source>
        <dbReference type="ARBA" id="ARBA00023180"/>
    </source>
</evidence>
<dbReference type="GO" id="GO:0002376">
    <property type="term" value="P:immune system process"/>
    <property type="evidence" value="ECO:0007669"/>
    <property type="project" value="UniProtKB-KW"/>
</dbReference>
<keyword evidence="2" id="KW-1003">Cell membrane</keyword>
<dbReference type="InterPro" id="IPR052051">
    <property type="entry name" value="TCR_complex_component"/>
</dbReference>
<dbReference type="PANTHER" id="PTHR19433:SF111">
    <property type="entry name" value="T CELL RECEPTOR ALPHA VARIABLE 4"/>
    <property type="match status" value="1"/>
</dbReference>
<evidence type="ECO:0000256" key="1">
    <source>
        <dbReference type="ARBA" id="ARBA00004236"/>
    </source>
</evidence>
<feature type="transmembrane region" description="Helical" evidence="8">
    <location>
        <begin position="160"/>
        <end position="184"/>
    </location>
</feature>
<feature type="signal peptide" evidence="9">
    <location>
        <begin position="1"/>
        <end position="23"/>
    </location>
</feature>
<dbReference type="Pfam" id="PF07686">
    <property type="entry name" value="V-set"/>
    <property type="match status" value="1"/>
</dbReference>
<keyword evidence="4" id="KW-0391">Immunity</keyword>
<feature type="chain" id="PRO_5041668886" description="Immunoglobulin domain-containing protein" evidence="9">
    <location>
        <begin position="24"/>
        <end position="212"/>
    </location>
</feature>
<evidence type="ECO:0000313" key="12">
    <source>
        <dbReference type="Proteomes" id="UP001187343"/>
    </source>
</evidence>
<dbReference type="PANTHER" id="PTHR19433">
    <property type="entry name" value="T-CELL RECEPTOR ALPHA CHAIN V REGION-RELATED"/>
    <property type="match status" value="1"/>
</dbReference>